<sequence>MKIAHIYIKKYKILNEINIPINAEHDCNFNHGCIEINKKEKDLVPEKYYDEISLSAVIGENGVGKSTLLEFIEASFSYINGSGIIVWHDPDSGYLIHVYNMDVKQVNNTSQFSHEIYYLYETTLFKENVKVIKINNLPSPTGESKNKKSRHVKNIPLSKIEINTKDRFLRTYTYLLHNPRGNKLKGSQASFEFIFNHHNLNDIIELNNKYKIKRGNSNSYVVNKIDKIFSYKYESTNTIDEIIDQILDATCLSTLKSLVSGLKYESSELNMYLIELISSYLNNRSYGVGNANQSFELCLKVLNKNSISEKLLDNYINGFRSLSYLLENEIILKNNNIESIVIEDERITVKTESAEEAYRGVKHLDAIPRVIKHNISYGWKGFSSGEYALIKFFCELEAAVLKLQKKTKSFIFIIDEVDLYLHPEWQREFIDELIEHLASLRINMKSQVILTTHSPIIISDFLSENIVALNKNNSGQVEKVSSRGFGTPISELYIDGMHLSSTFGSRSKRYIDDIIESRDNLDEFQKKLIEKIKSKNIRLMLGASQ</sequence>
<protein>
    <recommendedName>
        <fullName evidence="1">Endonuclease GajA/Old nuclease/RecF-like AAA domain-containing protein</fullName>
    </recommendedName>
</protein>
<evidence type="ECO:0000313" key="3">
    <source>
        <dbReference type="Proteomes" id="UP000028640"/>
    </source>
</evidence>
<dbReference type="OrthoDB" id="6500965at2"/>
<dbReference type="RefSeq" id="WP_034793418.1">
    <property type="nucleotide sequence ID" value="NZ_JMPJ01000065.1"/>
</dbReference>
<dbReference type="Pfam" id="PF13175">
    <property type="entry name" value="AAA_15"/>
    <property type="match status" value="1"/>
</dbReference>
<dbReference type="eggNOG" id="COG3950">
    <property type="taxonomic scope" value="Bacteria"/>
</dbReference>
<dbReference type="PANTHER" id="PTHR43581:SF4">
    <property type="entry name" value="ATP_GTP PHOSPHATASE"/>
    <property type="match status" value="1"/>
</dbReference>
<dbReference type="InterPro" id="IPR041685">
    <property type="entry name" value="AAA_GajA/Old/RecF-like"/>
</dbReference>
<evidence type="ECO:0000313" key="2">
    <source>
        <dbReference type="EMBL" id="KFC79446.1"/>
    </source>
</evidence>
<organism evidence="2 3">
    <name type="scientific">Ewingella americana (strain ATCC 33852 / DSM 4580 / CCUG 14506 / JCM 5911 / LMG 7869 / NCTC 12157 / CDC 1468-78)</name>
    <dbReference type="NCBI Taxonomy" id="910964"/>
    <lineage>
        <taxon>Bacteria</taxon>
        <taxon>Pseudomonadati</taxon>
        <taxon>Pseudomonadota</taxon>
        <taxon>Gammaproteobacteria</taxon>
        <taxon>Enterobacterales</taxon>
        <taxon>Yersiniaceae</taxon>
        <taxon>Ewingella</taxon>
    </lineage>
</organism>
<dbReference type="GeneID" id="78381379"/>
<comment type="caution">
    <text evidence="2">The sequence shown here is derived from an EMBL/GenBank/DDBJ whole genome shotgun (WGS) entry which is preliminary data.</text>
</comment>
<reference evidence="2 3" key="1">
    <citation type="submission" date="2014-05" db="EMBL/GenBank/DDBJ databases">
        <title>ATOL: Assembling a taxonomically balanced genome-scale reconstruction of the evolutionary history of the Enterobacteriaceae.</title>
        <authorList>
            <person name="Plunkett G.III."/>
            <person name="Neeno-Eckwall E.C."/>
            <person name="Glasner J.D."/>
            <person name="Perna N.T."/>
        </authorList>
    </citation>
    <scope>NUCLEOTIDE SEQUENCE [LARGE SCALE GENOMIC DNA]</scope>
    <source>
        <strain evidence="2 3">ATCC 33852</strain>
    </source>
</reference>
<dbReference type="InterPro" id="IPR051396">
    <property type="entry name" value="Bact_Antivir_Def_Nuclease"/>
</dbReference>
<dbReference type="EMBL" id="JMPJ01000065">
    <property type="protein sequence ID" value="KFC79446.1"/>
    <property type="molecule type" value="Genomic_DNA"/>
</dbReference>
<proteinExistence type="predicted"/>
<dbReference type="Gene3D" id="3.40.50.300">
    <property type="entry name" value="P-loop containing nucleotide triphosphate hydrolases"/>
    <property type="match status" value="1"/>
</dbReference>
<name>A0A085G6V1_EWIA3</name>
<dbReference type="SUPFAM" id="SSF52540">
    <property type="entry name" value="P-loop containing nucleoside triphosphate hydrolases"/>
    <property type="match status" value="1"/>
</dbReference>
<dbReference type="Proteomes" id="UP000028640">
    <property type="component" value="Unassembled WGS sequence"/>
</dbReference>
<accession>A0A085G6V1</accession>
<gene>
    <name evidence="2" type="ORF">GEAM_3255</name>
</gene>
<dbReference type="AlphaFoldDB" id="A0A085G6V1"/>
<dbReference type="InterPro" id="IPR027417">
    <property type="entry name" value="P-loop_NTPase"/>
</dbReference>
<keyword evidence="3" id="KW-1185">Reference proteome</keyword>
<feature type="domain" description="Endonuclease GajA/Old nuclease/RecF-like AAA" evidence="1">
    <location>
        <begin position="1"/>
        <end position="458"/>
    </location>
</feature>
<evidence type="ECO:0000259" key="1">
    <source>
        <dbReference type="Pfam" id="PF13175"/>
    </source>
</evidence>
<dbReference type="PANTHER" id="PTHR43581">
    <property type="entry name" value="ATP/GTP PHOSPHATASE"/>
    <property type="match status" value="1"/>
</dbReference>